<dbReference type="GO" id="GO:0032993">
    <property type="term" value="C:protein-DNA complex"/>
    <property type="evidence" value="ECO:0007669"/>
    <property type="project" value="TreeGrafter"/>
</dbReference>
<protein>
    <recommendedName>
        <fullName evidence="3">DNA-3-methyladenine glycosylase II</fullName>
        <ecNumber evidence="3">3.2.2.21</ecNumber>
    </recommendedName>
</protein>
<dbReference type="OrthoDB" id="9785929at2"/>
<keyword evidence="5" id="KW-0234">DNA repair</keyword>
<sequence>MKVDKTLAALINRVGPCAWKPTKRRTPFEALVQSVAYQQLNGLAAATIFGRFKALYPKTRFPTPQAILETPDERLRTAGLSRAKVAAIKDIAAKTVEGIVPNSRSIARLDNSTIISQLTTIRGIGTWTVEMLLIFKLGRLDVLPTTDYAVRKGFAVTYGWNDLPKPAELLKHGEIWRPYRTVASWYLWRSLDIQVTL</sequence>
<keyword evidence="7" id="KW-0326">Glycosidase</keyword>
<evidence type="ECO:0000256" key="2">
    <source>
        <dbReference type="ARBA" id="ARBA00010817"/>
    </source>
</evidence>
<dbReference type="EMBL" id="ABOX02000011">
    <property type="protein sequence ID" value="EEF61163.1"/>
    <property type="molecule type" value="Genomic_DNA"/>
</dbReference>
<reference evidence="7 8" key="1">
    <citation type="journal article" date="2011" name="J. Bacteriol.">
        <title>Genome sequence of 'Pedosphaera parvula' Ellin514, an aerobic Verrucomicrobial isolate from pasture soil.</title>
        <authorList>
            <person name="Kant R."/>
            <person name="van Passel M.W."/>
            <person name="Sangwan P."/>
            <person name="Palva A."/>
            <person name="Lucas S."/>
            <person name="Copeland A."/>
            <person name="Lapidus A."/>
            <person name="Glavina Del Rio T."/>
            <person name="Dalin E."/>
            <person name="Tice H."/>
            <person name="Bruce D."/>
            <person name="Goodwin L."/>
            <person name="Pitluck S."/>
            <person name="Chertkov O."/>
            <person name="Larimer F.W."/>
            <person name="Land M.L."/>
            <person name="Hauser L."/>
            <person name="Brettin T.S."/>
            <person name="Detter J.C."/>
            <person name="Han S."/>
            <person name="de Vos W.M."/>
            <person name="Janssen P.H."/>
            <person name="Smidt H."/>
        </authorList>
    </citation>
    <scope>NUCLEOTIDE SEQUENCE [LARGE SCALE GENOMIC DNA]</scope>
    <source>
        <strain evidence="7 8">Ellin514</strain>
    </source>
</reference>
<evidence type="ECO:0000256" key="5">
    <source>
        <dbReference type="ARBA" id="ARBA00023204"/>
    </source>
</evidence>
<dbReference type="Proteomes" id="UP000003688">
    <property type="component" value="Unassembled WGS sequence"/>
</dbReference>
<evidence type="ECO:0000313" key="8">
    <source>
        <dbReference type="Proteomes" id="UP000003688"/>
    </source>
</evidence>
<evidence type="ECO:0000256" key="3">
    <source>
        <dbReference type="ARBA" id="ARBA00012000"/>
    </source>
</evidence>
<keyword evidence="8" id="KW-1185">Reference proteome</keyword>
<comment type="similarity">
    <text evidence="2">Belongs to the alkylbase DNA glycosidase AlkA family.</text>
</comment>
<evidence type="ECO:0000313" key="7">
    <source>
        <dbReference type="EMBL" id="EEF61163.1"/>
    </source>
</evidence>
<dbReference type="RefSeq" id="WP_007414747.1">
    <property type="nucleotide sequence ID" value="NZ_ABOX02000011.1"/>
</dbReference>
<dbReference type="GO" id="GO:0032131">
    <property type="term" value="F:alkylated DNA binding"/>
    <property type="evidence" value="ECO:0007669"/>
    <property type="project" value="TreeGrafter"/>
</dbReference>
<dbReference type="STRING" id="320771.Cflav_PD3880"/>
<dbReference type="GO" id="GO:0006307">
    <property type="term" value="P:DNA alkylation repair"/>
    <property type="evidence" value="ECO:0007669"/>
    <property type="project" value="TreeGrafter"/>
</dbReference>
<evidence type="ECO:0000256" key="4">
    <source>
        <dbReference type="ARBA" id="ARBA00022763"/>
    </source>
</evidence>
<dbReference type="FunFam" id="1.10.340.30:FF:000004">
    <property type="entry name" value="DNA-3-methyladenine glycosylase II"/>
    <property type="match status" value="1"/>
</dbReference>
<dbReference type="GO" id="GO:0043916">
    <property type="term" value="F:DNA-7-methylguanine glycosylase activity"/>
    <property type="evidence" value="ECO:0007669"/>
    <property type="project" value="TreeGrafter"/>
</dbReference>
<dbReference type="GO" id="GO:0006285">
    <property type="term" value="P:base-excision repair, AP site formation"/>
    <property type="evidence" value="ECO:0007669"/>
    <property type="project" value="TreeGrafter"/>
</dbReference>
<evidence type="ECO:0000259" key="6">
    <source>
        <dbReference type="SMART" id="SM00478"/>
    </source>
</evidence>
<gene>
    <name evidence="7" type="ORF">Cflav_PD3880</name>
</gene>
<dbReference type="Gene3D" id="1.10.1670.40">
    <property type="match status" value="1"/>
</dbReference>
<dbReference type="EC" id="3.2.2.21" evidence="3"/>
<dbReference type="InterPro" id="IPR011257">
    <property type="entry name" value="DNA_glycosylase"/>
</dbReference>
<organism evidence="7 8">
    <name type="scientific">Pedosphaera parvula (strain Ellin514)</name>
    <dbReference type="NCBI Taxonomy" id="320771"/>
    <lineage>
        <taxon>Bacteria</taxon>
        <taxon>Pseudomonadati</taxon>
        <taxon>Verrucomicrobiota</taxon>
        <taxon>Pedosphaerae</taxon>
        <taxon>Pedosphaerales</taxon>
        <taxon>Pedosphaeraceae</taxon>
        <taxon>Pedosphaera</taxon>
    </lineage>
</organism>
<dbReference type="Gene3D" id="1.10.340.30">
    <property type="entry name" value="Hypothetical protein, domain 2"/>
    <property type="match status" value="1"/>
</dbReference>
<dbReference type="PANTHER" id="PTHR43003:SF5">
    <property type="entry name" value="DNA-3-METHYLADENINE GLYCOSYLASE"/>
    <property type="match status" value="1"/>
</dbReference>
<comment type="catalytic activity">
    <reaction evidence="1">
        <text>Hydrolysis of alkylated DNA, releasing 3-methyladenine, 3-methylguanine, 7-methylguanine and 7-methyladenine.</text>
        <dbReference type="EC" id="3.2.2.21"/>
    </reaction>
</comment>
<name>B9XG01_PEDPL</name>
<dbReference type="InterPro" id="IPR003265">
    <property type="entry name" value="HhH-GPD_domain"/>
</dbReference>
<dbReference type="SUPFAM" id="SSF48150">
    <property type="entry name" value="DNA-glycosylase"/>
    <property type="match status" value="1"/>
</dbReference>
<feature type="domain" description="HhH-GPD" evidence="6">
    <location>
        <begin position="36"/>
        <end position="192"/>
    </location>
</feature>
<dbReference type="PANTHER" id="PTHR43003">
    <property type="entry name" value="DNA-3-METHYLADENINE GLYCOSYLASE"/>
    <property type="match status" value="1"/>
</dbReference>
<dbReference type="GO" id="GO:0008725">
    <property type="term" value="F:DNA-3-methyladenine glycosylase activity"/>
    <property type="evidence" value="ECO:0007669"/>
    <property type="project" value="TreeGrafter"/>
</dbReference>
<proteinExistence type="inferred from homology"/>
<dbReference type="InterPro" id="IPR051912">
    <property type="entry name" value="Alkylbase_DNA_Glycosylase/TA"/>
</dbReference>
<dbReference type="CDD" id="cd00056">
    <property type="entry name" value="ENDO3c"/>
    <property type="match status" value="1"/>
</dbReference>
<accession>B9XG01</accession>
<evidence type="ECO:0000256" key="1">
    <source>
        <dbReference type="ARBA" id="ARBA00000086"/>
    </source>
</evidence>
<dbReference type="Pfam" id="PF00730">
    <property type="entry name" value="HhH-GPD"/>
    <property type="match status" value="1"/>
</dbReference>
<dbReference type="SMART" id="SM00478">
    <property type="entry name" value="ENDO3c"/>
    <property type="match status" value="1"/>
</dbReference>
<comment type="caution">
    <text evidence="7">The sequence shown here is derived from an EMBL/GenBank/DDBJ whole genome shotgun (WGS) entry which is preliminary data.</text>
</comment>
<dbReference type="AlphaFoldDB" id="B9XG01"/>
<keyword evidence="4" id="KW-0227">DNA damage</keyword>
<keyword evidence="7" id="KW-0378">Hydrolase</keyword>